<dbReference type="InterPro" id="IPR011701">
    <property type="entry name" value="MFS"/>
</dbReference>
<evidence type="ECO:0000313" key="9">
    <source>
        <dbReference type="Proteomes" id="UP000626844"/>
    </source>
</evidence>
<keyword evidence="9" id="KW-1185">Reference proteome</keyword>
<feature type="transmembrane region" description="Helical" evidence="6">
    <location>
        <begin position="162"/>
        <end position="182"/>
    </location>
</feature>
<feature type="transmembrane region" description="Helical" evidence="6">
    <location>
        <begin position="273"/>
        <end position="293"/>
    </location>
</feature>
<accession>A0A926NET2</accession>
<dbReference type="GO" id="GO:0005886">
    <property type="term" value="C:plasma membrane"/>
    <property type="evidence" value="ECO:0007669"/>
    <property type="project" value="UniProtKB-SubCell"/>
</dbReference>
<dbReference type="GO" id="GO:0022857">
    <property type="term" value="F:transmembrane transporter activity"/>
    <property type="evidence" value="ECO:0007669"/>
    <property type="project" value="InterPro"/>
</dbReference>
<dbReference type="RefSeq" id="WP_191156748.1">
    <property type="nucleotide sequence ID" value="NZ_JACXAI010000005.1"/>
</dbReference>
<feature type="transmembrane region" description="Helical" evidence="6">
    <location>
        <begin position="245"/>
        <end position="266"/>
    </location>
</feature>
<dbReference type="InterPro" id="IPR053160">
    <property type="entry name" value="MFS_DHA3_Transporter"/>
</dbReference>
<dbReference type="AlphaFoldDB" id="A0A926NET2"/>
<comment type="subcellular location">
    <subcellularLocation>
        <location evidence="1">Cell membrane</location>
        <topology evidence="1">Multi-pass membrane protein</topology>
    </subcellularLocation>
</comment>
<feature type="transmembrane region" description="Helical" evidence="6">
    <location>
        <begin position="39"/>
        <end position="58"/>
    </location>
</feature>
<dbReference type="Proteomes" id="UP000626844">
    <property type="component" value="Unassembled WGS sequence"/>
</dbReference>
<reference evidence="8" key="1">
    <citation type="submission" date="2020-09" db="EMBL/GenBank/DDBJ databases">
        <title>A novel bacterium of genus Bacillus, isolated from South China Sea.</title>
        <authorList>
            <person name="Huang H."/>
            <person name="Mo K."/>
            <person name="Hu Y."/>
        </authorList>
    </citation>
    <scope>NUCLEOTIDE SEQUENCE</scope>
    <source>
        <strain evidence="8">IB182487</strain>
    </source>
</reference>
<keyword evidence="4 6" id="KW-1133">Transmembrane helix</keyword>
<evidence type="ECO:0000256" key="5">
    <source>
        <dbReference type="ARBA" id="ARBA00023136"/>
    </source>
</evidence>
<keyword evidence="3 6" id="KW-0812">Transmembrane</keyword>
<evidence type="ECO:0000256" key="3">
    <source>
        <dbReference type="ARBA" id="ARBA00022692"/>
    </source>
</evidence>
<feature type="domain" description="Major facilitator superfamily (MFS) profile" evidence="7">
    <location>
        <begin position="1"/>
        <end position="386"/>
    </location>
</feature>
<evidence type="ECO:0000313" key="8">
    <source>
        <dbReference type="EMBL" id="MBD1379795.1"/>
    </source>
</evidence>
<dbReference type="PANTHER" id="PTHR23530">
    <property type="entry name" value="TRANSPORT PROTEIN-RELATED"/>
    <property type="match status" value="1"/>
</dbReference>
<sequence length="390" mass="43858">MNYMDNIWKLYANRFFYNLIPAYVIERLFWEQRGMSIQMVVYTEIIFAITVVLLEVPTGIIADKWGRKKMIVLSALLECFMFLILLFATEFWHFAAAIFLAGIGRSASSGSENAMLYDSLLLSGNEQSFEKYLGRLNVWDFTSAIIAAMCGSFLANRFGFELNYWISFVSMLVSVCAAMTLVDPFVKSSTDEQVEIKTYIKASVFFFRKNPGVCLVVLSGMVTGAALNFIDEFWQLYLNRLEIPVIYFGLFSAGIMFIRVPGNLFAHVLKKRFNCRTLLSVVTAVFAAGFFYLSVMKDYTGLAVIFLICLFSGIIEPLSNGYLHHRIDSSMRATIDSFQSLGLNAVLIVSGLGFGFLSSKFDIFGGYGFLGLACGVFFVYFVIASKKVVE</sequence>
<dbReference type="SUPFAM" id="SSF103473">
    <property type="entry name" value="MFS general substrate transporter"/>
    <property type="match status" value="1"/>
</dbReference>
<protein>
    <submittedName>
        <fullName evidence="8">MFS transporter</fullName>
    </submittedName>
</protein>
<evidence type="ECO:0000256" key="2">
    <source>
        <dbReference type="ARBA" id="ARBA00022448"/>
    </source>
</evidence>
<proteinExistence type="predicted"/>
<dbReference type="EMBL" id="JACXAI010000005">
    <property type="protein sequence ID" value="MBD1379795.1"/>
    <property type="molecule type" value="Genomic_DNA"/>
</dbReference>
<feature type="transmembrane region" description="Helical" evidence="6">
    <location>
        <begin position="338"/>
        <end position="357"/>
    </location>
</feature>
<dbReference type="PANTHER" id="PTHR23530:SF1">
    <property type="entry name" value="PERMEASE, MAJOR FACILITATOR SUPERFAMILY-RELATED"/>
    <property type="match status" value="1"/>
</dbReference>
<keyword evidence="2" id="KW-0813">Transport</keyword>
<evidence type="ECO:0000256" key="4">
    <source>
        <dbReference type="ARBA" id="ARBA00022989"/>
    </source>
</evidence>
<dbReference type="PROSITE" id="PS50850">
    <property type="entry name" value="MFS"/>
    <property type="match status" value="1"/>
</dbReference>
<dbReference type="PROSITE" id="PS00216">
    <property type="entry name" value="SUGAR_TRANSPORT_1"/>
    <property type="match status" value="1"/>
</dbReference>
<dbReference type="InterPro" id="IPR005829">
    <property type="entry name" value="Sugar_transporter_CS"/>
</dbReference>
<feature type="transmembrane region" description="Helical" evidence="6">
    <location>
        <begin position="363"/>
        <end position="383"/>
    </location>
</feature>
<evidence type="ECO:0000256" key="1">
    <source>
        <dbReference type="ARBA" id="ARBA00004651"/>
    </source>
</evidence>
<dbReference type="InterPro" id="IPR036259">
    <property type="entry name" value="MFS_trans_sf"/>
</dbReference>
<organism evidence="8 9">
    <name type="scientific">Metabacillus arenae</name>
    <dbReference type="NCBI Taxonomy" id="2771434"/>
    <lineage>
        <taxon>Bacteria</taxon>
        <taxon>Bacillati</taxon>
        <taxon>Bacillota</taxon>
        <taxon>Bacilli</taxon>
        <taxon>Bacillales</taxon>
        <taxon>Bacillaceae</taxon>
        <taxon>Metabacillus</taxon>
    </lineage>
</organism>
<name>A0A926NET2_9BACI</name>
<dbReference type="Pfam" id="PF07690">
    <property type="entry name" value="MFS_1"/>
    <property type="match status" value="1"/>
</dbReference>
<gene>
    <name evidence="8" type="ORF">IC621_06080</name>
</gene>
<evidence type="ECO:0000259" key="7">
    <source>
        <dbReference type="PROSITE" id="PS50850"/>
    </source>
</evidence>
<feature type="transmembrane region" description="Helical" evidence="6">
    <location>
        <begin position="212"/>
        <end position="230"/>
    </location>
</feature>
<dbReference type="InterPro" id="IPR020846">
    <property type="entry name" value="MFS_dom"/>
</dbReference>
<keyword evidence="5 6" id="KW-0472">Membrane</keyword>
<comment type="caution">
    <text evidence="8">The sequence shown here is derived from an EMBL/GenBank/DDBJ whole genome shotgun (WGS) entry which is preliminary data.</text>
</comment>
<dbReference type="Gene3D" id="1.20.1250.20">
    <property type="entry name" value="MFS general substrate transporter like domains"/>
    <property type="match status" value="1"/>
</dbReference>
<feature type="transmembrane region" description="Helical" evidence="6">
    <location>
        <begin position="299"/>
        <end position="318"/>
    </location>
</feature>
<evidence type="ECO:0000256" key="6">
    <source>
        <dbReference type="SAM" id="Phobius"/>
    </source>
</evidence>